<dbReference type="PANTHER" id="PTHR42878">
    <property type="entry name" value="TWO-COMPONENT HISTIDINE KINASE"/>
    <property type="match status" value="1"/>
</dbReference>
<keyword evidence="11 16" id="KW-1133">Transmembrane helix</keyword>
<dbReference type="AlphaFoldDB" id="U5W3S2"/>
<feature type="domain" description="Histidine kinase" evidence="17">
    <location>
        <begin position="473"/>
        <end position="695"/>
    </location>
</feature>
<dbReference type="eggNOG" id="COG5002">
    <property type="taxonomic scope" value="Bacteria"/>
</dbReference>
<keyword evidence="8" id="KW-0547">Nucleotide-binding</keyword>
<keyword evidence="10" id="KW-0067">ATP-binding</keyword>
<dbReference type="HOGENOM" id="CLU_029843_0_0_11"/>
<sequence length="746" mass="78257">MIGLTATLLTVGALRTGQRESAARVMDQRTSVARVAVAGEAGRYRDLLQAVAAGLGTNARLTAADFAAATAPLEGAGLVGATSVAYVVATPPARIAATQTFWRGRGADALTLAPRGQHAEHYFSIFQRSLNNGGPAMTGLDVAASREASSALTEARRTGRPTISDTYVLLRDRNIPVAQQQLSFLFAAPVYSPAEDAGGLPEFRGWVALGLHGQDFLGGVLGVASQGLLDGELFATNGDGRRVLVAGYDARGRRDLTRQATFPVADRQWTLLTGADSQNLPGARSSMPAIVLIGGILLSAMLACLVWILATGRSRAREQVLVATAELRTAEAESRRQAGLLGAIMSSLGDGVGVVDENGAFLLHNPAAQALLGVSDDVDGPDSWQQHFGLFRADGRTPFPVEEMPLVRALQGEASDGVEMLIRNDQRPDGILVSVDGRPLDAGAAGRHGAVAVFHDITELRRYETDLAVFAGVVAHDLKAPLAVIRGHCETAADELAEAPEGPEVFEARAALDRIANAVDRMAALIDTLLAYTTSRDAPLKLTAVQLGPLVADVVEHRTEHPRPGDSPPPDFYLGPLPEVQADPAMLRHVVDNLIGNALKYVQVGKSARIDVTAAGGPPGWTRIEIADRGIGIPDDDKPNIFESFHRARTAAGYAGTGLGLAICRRIVERHGGTIGVADNPGGGTRFTFTLPLAARTRNALDRALAERAAAAGSVPPEIAGVGPIRPAEAEAAPPRTPEAGRAEKA</sequence>
<evidence type="ECO:0000256" key="15">
    <source>
        <dbReference type="SAM" id="MobiDB-lite"/>
    </source>
</evidence>
<dbReference type="GO" id="GO:0005524">
    <property type="term" value="F:ATP binding"/>
    <property type="evidence" value="ECO:0007669"/>
    <property type="project" value="UniProtKB-KW"/>
</dbReference>
<evidence type="ECO:0000256" key="3">
    <source>
        <dbReference type="ARBA" id="ARBA00004236"/>
    </source>
</evidence>
<dbReference type="Gene3D" id="3.30.565.10">
    <property type="entry name" value="Histidine kinase-like ATPase, C-terminal domain"/>
    <property type="match status" value="1"/>
</dbReference>
<dbReference type="InterPro" id="IPR036890">
    <property type="entry name" value="HATPase_C_sf"/>
</dbReference>
<evidence type="ECO:0000256" key="5">
    <source>
        <dbReference type="ARBA" id="ARBA00022553"/>
    </source>
</evidence>
<dbReference type="STRING" id="1246995.AFR_27030"/>
<reference evidence="19 20" key="1">
    <citation type="journal article" date="2014" name="J. Biotechnol.">
        <title>Complete genome sequence of the actinobacterium Actinoplanes friuliensis HAG 010964, producer of the lipopeptide antibiotic friulimycin.</title>
        <authorList>
            <person name="Ruckert C."/>
            <person name="Szczepanowski R."/>
            <person name="Albersmeier A."/>
            <person name="Goesmann A."/>
            <person name="Fischer N."/>
            <person name="Steinkamper A."/>
            <person name="Puhler A."/>
            <person name="Biener R."/>
            <person name="Schwartz D."/>
            <person name="Kalinowski J."/>
        </authorList>
    </citation>
    <scope>NUCLEOTIDE SEQUENCE [LARGE SCALE GENOMIC DNA]</scope>
    <source>
        <strain evidence="19 20">DSM 7358</strain>
    </source>
</reference>
<evidence type="ECO:0000256" key="12">
    <source>
        <dbReference type="ARBA" id="ARBA00023012"/>
    </source>
</evidence>
<evidence type="ECO:0000256" key="11">
    <source>
        <dbReference type="ARBA" id="ARBA00022989"/>
    </source>
</evidence>
<dbReference type="Gene3D" id="3.30.450.350">
    <property type="entry name" value="CHASE domain"/>
    <property type="match status" value="1"/>
</dbReference>
<evidence type="ECO:0000256" key="4">
    <source>
        <dbReference type="ARBA" id="ARBA00012438"/>
    </source>
</evidence>
<dbReference type="EMBL" id="CP006272">
    <property type="protein sequence ID" value="AGZ43667.1"/>
    <property type="molecule type" value="Genomic_DNA"/>
</dbReference>
<dbReference type="Pfam" id="PF00512">
    <property type="entry name" value="HisKA"/>
    <property type="match status" value="1"/>
</dbReference>
<dbReference type="SUPFAM" id="SSF47384">
    <property type="entry name" value="Homodimeric domain of signal transducing histidine kinase"/>
    <property type="match status" value="1"/>
</dbReference>
<feature type="domain" description="CHASE" evidence="18">
    <location>
        <begin position="125"/>
        <end position="217"/>
    </location>
</feature>
<dbReference type="GO" id="GO:0007234">
    <property type="term" value="P:osmosensory signaling via phosphorelay pathway"/>
    <property type="evidence" value="ECO:0007669"/>
    <property type="project" value="TreeGrafter"/>
</dbReference>
<dbReference type="Gene3D" id="3.30.450.20">
    <property type="entry name" value="PAS domain"/>
    <property type="match status" value="1"/>
</dbReference>
<keyword evidence="6" id="KW-0808">Transferase</keyword>
<protein>
    <recommendedName>
        <fullName evidence="14">Sensor-like histidine kinase SenX3</fullName>
        <ecNumber evidence="4">2.7.13.3</ecNumber>
    </recommendedName>
</protein>
<dbReference type="InterPro" id="IPR006189">
    <property type="entry name" value="CHASE_dom"/>
</dbReference>
<dbReference type="InterPro" id="IPR035965">
    <property type="entry name" value="PAS-like_dom_sf"/>
</dbReference>
<organism evidence="19 20">
    <name type="scientific">Actinoplanes friuliensis DSM 7358</name>
    <dbReference type="NCBI Taxonomy" id="1246995"/>
    <lineage>
        <taxon>Bacteria</taxon>
        <taxon>Bacillati</taxon>
        <taxon>Actinomycetota</taxon>
        <taxon>Actinomycetes</taxon>
        <taxon>Micromonosporales</taxon>
        <taxon>Micromonosporaceae</taxon>
        <taxon>Actinoplanes</taxon>
    </lineage>
</organism>
<dbReference type="SUPFAM" id="SSF55874">
    <property type="entry name" value="ATPase domain of HSP90 chaperone/DNA topoisomerase II/histidine kinase"/>
    <property type="match status" value="1"/>
</dbReference>
<comment type="catalytic activity">
    <reaction evidence="1">
        <text>ATP + protein L-histidine = ADP + protein N-phospho-L-histidine.</text>
        <dbReference type="EC" id="2.7.13.3"/>
    </reaction>
</comment>
<dbReference type="InterPro" id="IPR000014">
    <property type="entry name" value="PAS"/>
</dbReference>
<keyword evidence="13 16" id="KW-0472">Membrane</keyword>
<dbReference type="EC" id="2.7.13.3" evidence="4"/>
<dbReference type="GO" id="GO:0000156">
    <property type="term" value="F:phosphorelay response regulator activity"/>
    <property type="evidence" value="ECO:0007669"/>
    <property type="project" value="TreeGrafter"/>
</dbReference>
<keyword evidence="9 19" id="KW-0418">Kinase</keyword>
<dbReference type="Gene3D" id="1.10.287.130">
    <property type="match status" value="1"/>
</dbReference>
<dbReference type="SMART" id="SM00387">
    <property type="entry name" value="HATPase_c"/>
    <property type="match status" value="1"/>
</dbReference>
<dbReference type="GO" id="GO:0000155">
    <property type="term" value="F:phosphorelay sensor kinase activity"/>
    <property type="evidence" value="ECO:0007669"/>
    <property type="project" value="InterPro"/>
</dbReference>
<keyword evidence="7 16" id="KW-0812">Transmembrane</keyword>
<comment type="subcellular location">
    <subcellularLocation>
        <location evidence="3">Cell membrane</location>
    </subcellularLocation>
    <subcellularLocation>
        <location evidence="2">Membrane</location>
        <topology evidence="2">Multi-pass membrane protein</topology>
    </subcellularLocation>
</comment>
<accession>U5W3S2</accession>
<evidence type="ECO:0000256" key="10">
    <source>
        <dbReference type="ARBA" id="ARBA00022840"/>
    </source>
</evidence>
<dbReference type="InterPro" id="IPR042240">
    <property type="entry name" value="CHASE_sf"/>
</dbReference>
<dbReference type="NCBIfam" id="TIGR00229">
    <property type="entry name" value="sensory_box"/>
    <property type="match status" value="1"/>
</dbReference>
<dbReference type="Pfam" id="PF03924">
    <property type="entry name" value="CHASE"/>
    <property type="match status" value="1"/>
</dbReference>
<evidence type="ECO:0000256" key="14">
    <source>
        <dbReference type="ARBA" id="ARBA00039401"/>
    </source>
</evidence>
<evidence type="ECO:0000256" key="13">
    <source>
        <dbReference type="ARBA" id="ARBA00023136"/>
    </source>
</evidence>
<dbReference type="CDD" id="cd00075">
    <property type="entry name" value="HATPase"/>
    <property type="match status" value="1"/>
</dbReference>
<dbReference type="PATRIC" id="fig|1246995.3.peg.5478"/>
<dbReference type="CDD" id="cd00130">
    <property type="entry name" value="PAS"/>
    <property type="match status" value="1"/>
</dbReference>
<dbReference type="InterPro" id="IPR004358">
    <property type="entry name" value="Sig_transdc_His_kin-like_C"/>
</dbReference>
<feature type="transmembrane region" description="Helical" evidence="16">
    <location>
        <begin position="287"/>
        <end position="310"/>
    </location>
</feature>
<dbReference type="PROSITE" id="PS50109">
    <property type="entry name" value="HIS_KIN"/>
    <property type="match status" value="1"/>
</dbReference>
<evidence type="ECO:0000256" key="2">
    <source>
        <dbReference type="ARBA" id="ARBA00004141"/>
    </source>
</evidence>
<evidence type="ECO:0000313" key="20">
    <source>
        <dbReference type="Proteomes" id="UP000017746"/>
    </source>
</evidence>
<evidence type="ECO:0000256" key="6">
    <source>
        <dbReference type="ARBA" id="ARBA00022679"/>
    </source>
</evidence>
<dbReference type="InterPro" id="IPR036097">
    <property type="entry name" value="HisK_dim/P_sf"/>
</dbReference>
<dbReference type="PANTHER" id="PTHR42878:SF7">
    <property type="entry name" value="SENSOR HISTIDINE KINASE GLRK"/>
    <property type="match status" value="1"/>
</dbReference>
<evidence type="ECO:0000259" key="17">
    <source>
        <dbReference type="PROSITE" id="PS50109"/>
    </source>
</evidence>
<dbReference type="InterPro" id="IPR003594">
    <property type="entry name" value="HATPase_dom"/>
</dbReference>
<dbReference type="GO" id="GO:0030295">
    <property type="term" value="F:protein kinase activator activity"/>
    <property type="evidence" value="ECO:0007669"/>
    <property type="project" value="TreeGrafter"/>
</dbReference>
<keyword evidence="5" id="KW-0597">Phosphoprotein</keyword>
<evidence type="ECO:0000313" key="19">
    <source>
        <dbReference type="EMBL" id="AGZ43667.1"/>
    </source>
</evidence>
<dbReference type="PROSITE" id="PS50839">
    <property type="entry name" value="CHASE"/>
    <property type="match status" value="1"/>
</dbReference>
<evidence type="ECO:0000256" key="1">
    <source>
        <dbReference type="ARBA" id="ARBA00000085"/>
    </source>
</evidence>
<evidence type="ECO:0000259" key="18">
    <source>
        <dbReference type="PROSITE" id="PS50839"/>
    </source>
</evidence>
<dbReference type="GO" id="GO:0005886">
    <property type="term" value="C:plasma membrane"/>
    <property type="evidence" value="ECO:0007669"/>
    <property type="project" value="UniProtKB-SubCell"/>
</dbReference>
<evidence type="ECO:0000256" key="7">
    <source>
        <dbReference type="ARBA" id="ARBA00022692"/>
    </source>
</evidence>
<evidence type="ECO:0000256" key="8">
    <source>
        <dbReference type="ARBA" id="ARBA00022741"/>
    </source>
</evidence>
<proteinExistence type="predicted"/>
<gene>
    <name evidence="19" type="ORF">AFR_27030</name>
</gene>
<evidence type="ECO:0000256" key="9">
    <source>
        <dbReference type="ARBA" id="ARBA00022777"/>
    </source>
</evidence>
<keyword evidence="12" id="KW-0902">Two-component regulatory system</keyword>
<dbReference type="KEGG" id="afs:AFR_27030"/>
<dbReference type="Pfam" id="PF02518">
    <property type="entry name" value="HATPase_c"/>
    <property type="match status" value="1"/>
</dbReference>
<feature type="compositionally biased region" description="Low complexity" evidence="15">
    <location>
        <begin position="726"/>
        <end position="738"/>
    </location>
</feature>
<dbReference type="PRINTS" id="PR00344">
    <property type="entry name" value="BCTRLSENSOR"/>
</dbReference>
<dbReference type="SMART" id="SM00388">
    <property type="entry name" value="HisKA"/>
    <property type="match status" value="1"/>
</dbReference>
<feature type="region of interest" description="Disordered" evidence="15">
    <location>
        <begin position="716"/>
        <end position="746"/>
    </location>
</feature>
<dbReference type="InterPro" id="IPR003661">
    <property type="entry name" value="HisK_dim/P_dom"/>
</dbReference>
<dbReference type="InterPro" id="IPR005467">
    <property type="entry name" value="His_kinase_dom"/>
</dbReference>
<dbReference type="SUPFAM" id="SSF55785">
    <property type="entry name" value="PYP-like sensor domain (PAS domain)"/>
    <property type="match status" value="1"/>
</dbReference>
<dbReference type="Proteomes" id="UP000017746">
    <property type="component" value="Chromosome"/>
</dbReference>
<dbReference type="InterPro" id="IPR050351">
    <property type="entry name" value="BphY/WalK/GraS-like"/>
</dbReference>
<evidence type="ECO:0000256" key="16">
    <source>
        <dbReference type="SAM" id="Phobius"/>
    </source>
</evidence>
<dbReference type="SMART" id="SM01079">
    <property type="entry name" value="CHASE"/>
    <property type="match status" value="1"/>
</dbReference>
<dbReference type="CDD" id="cd00082">
    <property type="entry name" value="HisKA"/>
    <property type="match status" value="1"/>
</dbReference>
<keyword evidence="20" id="KW-1185">Reference proteome</keyword>
<name>U5W3S2_9ACTN</name>